<proteinExistence type="predicted"/>
<accession>A0ABQ9G278</accession>
<organism evidence="1 2">
    <name type="scientific">Dryococelus australis</name>
    <dbReference type="NCBI Taxonomy" id="614101"/>
    <lineage>
        <taxon>Eukaryota</taxon>
        <taxon>Metazoa</taxon>
        <taxon>Ecdysozoa</taxon>
        <taxon>Arthropoda</taxon>
        <taxon>Hexapoda</taxon>
        <taxon>Insecta</taxon>
        <taxon>Pterygota</taxon>
        <taxon>Neoptera</taxon>
        <taxon>Polyneoptera</taxon>
        <taxon>Phasmatodea</taxon>
        <taxon>Verophasmatodea</taxon>
        <taxon>Anareolatae</taxon>
        <taxon>Phasmatidae</taxon>
        <taxon>Eurycanthinae</taxon>
        <taxon>Dryococelus</taxon>
    </lineage>
</organism>
<dbReference type="Proteomes" id="UP001159363">
    <property type="component" value="Chromosome 15"/>
</dbReference>
<sequence length="66" mass="7845">MYQKAFCAYYSLKIFYKFKYLLPTELKGLKNVDSIGIFKRRYKSMLMTEQLADLLCKGVRVFFGLN</sequence>
<evidence type="ECO:0000313" key="1">
    <source>
        <dbReference type="EMBL" id="KAJ8866587.1"/>
    </source>
</evidence>
<keyword evidence="2" id="KW-1185">Reference proteome</keyword>
<reference evidence="1 2" key="1">
    <citation type="submission" date="2023-02" db="EMBL/GenBank/DDBJ databases">
        <title>LHISI_Scaffold_Assembly.</title>
        <authorList>
            <person name="Stuart O.P."/>
            <person name="Cleave R."/>
            <person name="Magrath M.J.L."/>
            <person name="Mikheyev A.S."/>
        </authorList>
    </citation>
    <scope>NUCLEOTIDE SEQUENCE [LARGE SCALE GENOMIC DNA]</scope>
    <source>
        <strain evidence="1">Daus_M_001</strain>
        <tissue evidence="1">Leg muscle</tissue>
    </source>
</reference>
<dbReference type="EMBL" id="JARBHB010000016">
    <property type="protein sequence ID" value="KAJ8866587.1"/>
    <property type="molecule type" value="Genomic_DNA"/>
</dbReference>
<comment type="caution">
    <text evidence="1">The sequence shown here is derived from an EMBL/GenBank/DDBJ whole genome shotgun (WGS) entry which is preliminary data.</text>
</comment>
<feature type="non-terminal residue" evidence="1">
    <location>
        <position position="66"/>
    </location>
</feature>
<gene>
    <name evidence="1" type="ORF">PR048_032446</name>
</gene>
<evidence type="ECO:0000313" key="2">
    <source>
        <dbReference type="Proteomes" id="UP001159363"/>
    </source>
</evidence>
<name>A0ABQ9G278_9NEOP</name>
<protein>
    <submittedName>
        <fullName evidence="1">Uncharacterized protein</fullName>
    </submittedName>
</protein>